<evidence type="ECO:0000313" key="1">
    <source>
        <dbReference type="EMBL" id="EJK66794.1"/>
    </source>
</evidence>
<dbReference type="Proteomes" id="UP000266841">
    <property type="component" value="Unassembled WGS sequence"/>
</dbReference>
<protein>
    <submittedName>
        <fullName evidence="1">Uncharacterized protein</fullName>
    </submittedName>
</protein>
<dbReference type="EMBL" id="AGNL01014253">
    <property type="protein sequence ID" value="EJK66794.1"/>
    <property type="molecule type" value="Genomic_DNA"/>
</dbReference>
<gene>
    <name evidence="1" type="ORF">THAOC_12247</name>
</gene>
<comment type="caution">
    <text evidence="1">The sequence shown here is derived from an EMBL/GenBank/DDBJ whole genome shotgun (WGS) entry which is preliminary data.</text>
</comment>
<organism evidence="1 2">
    <name type="scientific">Thalassiosira oceanica</name>
    <name type="common">Marine diatom</name>
    <dbReference type="NCBI Taxonomy" id="159749"/>
    <lineage>
        <taxon>Eukaryota</taxon>
        <taxon>Sar</taxon>
        <taxon>Stramenopiles</taxon>
        <taxon>Ochrophyta</taxon>
        <taxon>Bacillariophyta</taxon>
        <taxon>Coscinodiscophyceae</taxon>
        <taxon>Thalassiosirophycidae</taxon>
        <taxon>Thalassiosirales</taxon>
        <taxon>Thalassiosiraceae</taxon>
        <taxon>Thalassiosira</taxon>
    </lineage>
</organism>
<evidence type="ECO:0000313" key="2">
    <source>
        <dbReference type="Proteomes" id="UP000266841"/>
    </source>
</evidence>
<proteinExistence type="predicted"/>
<accession>K0SP82</accession>
<keyword evidence="2" id="KW-1185">Reference proteome</keyword>
<dbReference type="AlphaFoldDB" id="K0SP82"/>
<name>K0SP82_THAOC</name>
<reference evidence="1 2" key="1">
    <citation type="journal article" date="2012" name="Genome Biol.">
        <title>Genome and low-iron response of an oceanic diatom adapted to chronic iron limitation.</title>
        <authorList>
            <person name="Lommer M."/>
            <person name="Specht M."/>
            <person name="Roy A.S."/>
            <person name="Kraemer L."/>
            <person name="Andreson R."/>
            <person name="Gutowska M.A."/>
            <person name="Wolf J."/>
            <person name="Bergner S.V."/>
            <person name="Schilhabel M.B."/>
            <person name="Klostermeier U.C."/>
            <person name="Beiko R.G."/>
            <person name="Rosenstiel P."/>
            <person name="Hippler M."/>
            <person name="Laroche J."/>
        </authorList>
    </citation>
    <scope>NUCLEOTIDE SEQUENCE [LARGE SCALE GENOMIC DNA]</scope>
    <source>
        <strain evidence="1 2">CCMP1005</strain>
    </source>
</reference>
<sequence>MPDLTICEETCITQFGYSDLAGYELYERADPPLNYCKCLVKKGVITSRTKGVGGCPLEATICSTLYIEAGPIATALQKPLDGYSCYKNNFYGCGREGSYCCPGAKCFTESDLNLKCRVTHNLGFDKELFQNTKHHRYDTEAAGYGVFSDICAATWADGTPIDI</sequence>